<feature type="chain" id="PRO_5032319214" evidence="2">
    <location>
        <begin position="23"/>
        <end position="523"/>
    </location>
</feature>
<evidence type="ECO:0000313" key="4">
    <source>
        <dbReference type="EMBL" id="MBB4013949.1"/>
    </source>
</evidence>
<feature type="signal peptide" evidence="2">
    <location>
        <begin position="1"/>
        <end position="22"/>
    </location>
</feature>
<dbReference type="Proteomes" id="UP000561045">
    <property type="component" value="Unassembled WGS sequence"/>
</dbReference>
<evidence type="ECO:0000256" key="1">
    <source>
        <dbReference type="ARBA" id="ARBA00022729"/>
    </source>
</evidence>
<dbReference type="InterPro" id="IPR013766">
    <property type="entry name" value="Thioredoxin_domain"/>
</dbReference>
<accession>A0A840BR66</accession>
<reference evidence="4 5" key="1">
    <citation type="submission" date="2020-08" db="EMBL/GenBank/DDBJ databases">
        <title>Genomic Encyclopedia of Type Strains, Phase IV (KMG-IV): sequencing the most valuable type-strain genomes for metagenomic binning, comparative biology and taxonomic classification.</title>
        <authorList>
            <person name="Goeker M."/>
        </authorList>
    </citation>
    <scope>NUCLEOTIDE SEQUENCE [LARGE SCALE GENOMIC DNA]</scope>
    <source>
        <strain evidence="4 5">DSM 106739</strain>
    </source>
</reference>
<proteinExistence type="predicted"/>
<dbReference type="PANTHER" id="PTHR15337">
    <property type="entry name" value="ANTERIOR GRADIENT PROTEIN-RELATED"/>
    <property type="match status" value="1"/>
</dbReference>
<evidence type="ECO:0000259" key="3">
    <source>
        <dbReference type="PROSITE" id="PS51352"/>
    </source>
</evidence>
<dbReference type="Gene3D" id="3.40.30.10">
    <property type="entry name" value="Glutaredoxin"/>
    <property type="match status" value="1"/>
</dbReference>
<dbReference type="PROSITE" id="PS51352">
    <property type="entry name" value="THIOREDOXIN_2"/>
    <property type="match status" value="1"/>
</dbReference>
<name>A0A840BR66_9RHOO</name>
<dbReference type="EMBL" id="JACIET010000002">
    <property type="protein sequence ID" value="MBB4013949.1"/>
    <property type="molecule type" value="Genomic_DNA"/>
</dbReference>
<gene>
    <name evidence="4" type="ORF">GGR36_003295</name>
</gene>
<dbReference type="SUPFAM" id="SSF52833">
    <property type="entry name" value="Thioredoxin-like"/>
    <property type="match status" value="1"/>
</dbReference>
<dbReference type="InterPro" id="IPR051099">
    <property type="entry name" value="AGR/TXD"/>
</dbReference>
<evidence type="ECO:0000313" key="5">
    <source>
        <dbReference type="Proteomes" id="UP000561045"/>
    </source>
</evidence>
<keyword evidence="1 2" id="KW-0732">Signal</keyword>
<dbReference type="GO" id="GO:0016853">
    <property type="term" value="F:isomerase activity"/>
    <property type="evidence" value="ECO:0007669"/>
    <property type="project" value="UniProtKB-KW"/>
</dbReference>
<dbReference type="PROSITE" id="PS51257">
    <property type="entry name" value="PROKAR_LIPOPROTEIN"/>
    <property type="match status" value="1"/>
</dbReference>
<dbReference type="PANTHER" id="PTHR15337:SF11">
    <property type="entry name" value="THIOREDOXIN DOMAIN-CONTAINING PROTEIN"/>
    <property type="match status" value="1"/>
</dbReference>
<protein>
    <submittedName>
        <fullName evidence="4">Thiol-disulfide isomerase/thioredoxin</fullName>
    </submittedName>
</protein>
<sequence>MPAFAWRLAPLSVFLLLACSKAPDPKPAPALPATGQSLPAASGSGAVSWFNGGVDAAFAEAARTNKPVFLYWGAEWCPYCNQVKATLFNRADFAERAKQFIPVELDGDSADGQKLASRFKVSGYPTMILFRPDGTELTRLPGEVDPQHYLQVLALGMNAGRPVKEVLAAALAGRPTTADDWRLLAYYPFDADEEQLVRKAALPATLAQLAASVPPAESALATRLALKAFIAQAQMTPQPTLASDAGAQLIEKLLADAAEARSLFDLLIIDPDKVVPLVTPSGGAARRALAQQWSQALERLTQDATLSTTDRLSALGARVALGKLEGATPVEPAQLRKQIQAADAATNNGFERQSVIYTAAGVLTDAGLLDDSDALLKAELKRSHAPYYFMRMLGGNAKKRGDTAAALKWYEDAWAASHGGATRLQWGTGYLNGLLDLTPDDAVRIEAAATRLLDEVASTPDAFYLRNRTALERSAKKLAAWHATGKHTASHAAIAAKARAVCKGLPSGDPQRPVCDAIAKTMG</sequence>
<evidence type="ECO:0000256" key="2">
    <source>
        <dbReference type="SAM" id="SignalP"/>
    </source>
</evidence>
<dbReference type="RefSeq" id="WP_183635858.1">
    <property type="nucleotide sequence ID" value="NZ_BAABLE010000005.1"/>
</dbReference>
<dbReference type="AlphaFoldDB" id="A0A840BR66"/>
<keyword evidence="5" id="KW-1185">Reference proteome</keyword>
<feature type="domain" description="Thioredoxin" evidence="3">
    <location>
        <begin position="27"/>
        <end position="158"/>
    </location>
</feature>
<dbReference type="Pfam" id="PF13899">
    <property type="entry name" value="Thioredoxin_7"/>
    <property type="match status" value="1"/>
</dbReference>
<organism evidence="4 5">
    <name type="scientific">Niveibacterium umoris</name>
    <dbReference type="NCBI Taxonomy" id="1193620"/>
    <lineage>
        <taxon>Bacteria</taxon>
        <taxon>Pseudomonadati</taxon>
        <taxon>Pseudomonadota</taxon>
        <taxon>Betaproteobacteria</taxon>
        <taxon>Rhodocyclales</taxon>
        <taxon>Rhodocyclaceae</taxon>
        <taxon>Niveibacterium</taxon>
    </lineage>
</organism>
<dbReference type="InterPro" id="IPR036249">
    <property type="entry name" value="Thioredoxin-like_sf"/>
</dbReference>
<keyword evidence="4" id="KW-0413">Isomerase</keyword>
<comment type="caution">
    <text evidence="4">The sequence shown here is derived from an EMBL/GenBank/DDBJ whole genome shotgun (WGS) entry which is preliminary data.</text>
</comment>
<dbReference type="PROSITE" id="PS51354">
    <property type="entry name" value="GLUTAREDOXIN_2"/>
    <property type="match status" value="1"/>
</dbReference>